<evidence type="ECO:0000313" key="1">
    <source>
        <dbReference type="EMBL" id="KAI8003765.1"/>
    </source>
</evidence>
<comment type="caution">
    <text evidence="1">The sequence shown here is derived from an EMBL/GenBank/DDBJ whole genome shotgun (WGS) entry which is preliminary data.</text>
</comment>
<dbReference type="EMBL" id="CM045766">
    <property type="protein sequence ID" value="KAI8003765.1"/>
    <property type="molecule type" value="Genomic_DNA"/>
</dbReference>
<keyword evidence="2" id="KW-1185">Reference proteome</keyword>
<evidence type="ECO:0000313" key="2">
    <source>
        <dbReference type="Proteomes" id="UP001060215"/>
    </source>
</evidence>
<gene>
    <name evidence="1" type="ORF">LOK49_LG08G01240</name>
</gene>
<proteinExistence type="predicted"/>
<accession>A0ACC0GU00</accession>
<organism evidence="1 2">
    <name type="scientific">Camellia lanceoleosa</name>
    <dbReference type="NCBI Taxonomy" id="1840588"/>
    <lineage>
        <taxon>Eukaryota</taxon>
        <taxon>Viridiplantae</taxon>
        <taxon>Streptophyta</taxon>
        <taxon>Embryophyta</taxon>
        <taxon>Tracheophyta</taxon>
        <taxon>Spermatophyta</taxon>
        <taxon>Magnoliopsida</taxon>
        <taxon>eudicotyledons</taxon>
        <taxon>Gunneridae</taxon>
        <taxon>Pentapetalae</taxon>
        <taxon>asterids</taxon>
        <taxon>Ericales</taxon>
        <taxon>Theaceae</taxon>
        <taxon>Camellia</taxon>
    </lineage>
</organism>
<name>A0ACC0GU00_9ERIC</name>
<sequence>MKASVCCVGTTKPRGRKREKQSTAERGREIKRKKKLCGISKLKSKIMKNLS</sequence>
<dbReference type="Proteomes" id="UP001060215">
    <property type="component" value="Chromosome 9"/>
</dbReference>
<protein>
    <submittedName>
        <fullName evidence="1">Uncharacterized protein</fullName>
    </submittedName>
</protein>
<reference evidence="1 2" key="1">
    <citation type="journal article" date="2022" name="Plant J.">
        <title>Chromosome-level genome of Camellia lanceoleosa provides a valuable resource for understanding genome evolution and self-incompatibility.</title>
        <authorList>
            <person name="Gong W."/>
            <person name="Xiao S."/>
            <person name="Wang L."/>
            <person name="Liao Z."/>
            <person name="Chang Y."/>
            <person name="Mo W."/>
            <person name="Hu G."/>
            <person name="Li W."/>
            <person name="Zhao G."/>
            <person name="Zhu H."/>
            <person name="Hu X."/>
            <person name="Ji K."/>
            <person name="Xiang X."/>
            <person name="Song Q."/>
            <person name="Yuan D."/>
            <person name="Jin S."/>
            <person name="Zhang L."/>
        </authorList>
    </citation>
    <scope>NUCLEOTIDE SEQUENCE [LARGE SCALE GENOMIC DNA]</scope>
    <source>
        <strain evidence="1">SQ_2022a</strain>
    </source>
</reference>